<dbReference type="PANTHER" id="PTHR10983">
    <property type="entry name" value="1-ACYLGLYCEROL-3-PHOSPHATE ACYLTRANSFERASE-RELATED"/>
    <property type="match status" value="1"/>
</dbReference>
<keyword evidence="1" id="KW-1133">Transmembrane helix</keyword>
<dbReference type="SMART" id="SM00563">
    <property type="entry name" value="PlsC"/>
    <property type="match status" value="1"/>
</dbReference>
<reference evidence="3 4" key="1">
    <citation type="submission" date="2019-06" db="EMBL/GenBank/DDBJ databases">
        <title>A novel bacterium of genus Marinomonas, isolated from coastal sand.</title>
        <authorList>
            <person name="Huang H."/>
            <person name="Mo K."/>
            <person name="Hu Y."/>
        </authorList>
    </citation>
    <scope>NUCLEOTIDE SEQUENCE [LARGE SCALE GENOMIC DNA]</scope>
    <source>
        <strain evidence="3 4">HB171799</strain>
    </source>
</reference>
<evidence type="ECO:0000313" key="4">
    <source>
        <dbReference type="Proteomes" id="UP000315901"/>
    </source>
</evidence>
<keyword evidence="1" id="KW-0812">Transmembrane</keyword>
<name>A0A501X349_9GAMM</name>
<dbReference type="EMBL" id="VFRR01000003">
    <property type="protein sequence ID" value="TPE54899.1"/>
    <property type="molecule type" value="Genomic_DNA"/>
</dbReference>
<organism evidence="3 4">
    <name type="scientific">Maribrevibacterium harenarium</name>
    <dbReference type="NCBI Taxonomy" id="2589817"/>
    <lineage>
        <taxon>Bacteria</taxon>
        <taxon>Pseudomonadati</taxon>
        <taxon>Pseudomonadota</taxon>
        <taxon>Gammaproteobacteria</taxon>
        <taxon>Oceanospirillales</taxon>
        <taxon>Oceanospirillaceae</taxon>
        <taxon>Maribrevibacterium</taxon>
    </lineage>
</organism>
<dbReference type="GO" id="GO:0012505">
    <property type="term" value="C:endomembrane system"/>
    <property type="evidence" value="ECO:0007669"/>
    <property type="project" value="TreeGrafter"/>
</dbReference>
<evidence type="ECO:0000313" key="3">
    <source>
        <dbReference type="EMBL" id="TPE54899.1"/>
    </source>
</evidence>
<keyword evidence="3" id="KW-0012">Acyltransferase</keyword>
<dbReference type="OrthoDB" id="319710at2"/>
<dbReference type="NCBIfam" id="NF010621">
    <property type="entry name" value="PRK14014.1"/>
    <property type="match status" value="1"/>
</dbReference>
<keyword evidence="1" id="KW-0472">Membrane</keyword>
<feature type="domain" description="Phospholipid/glycerol acyltransferase" evidence="2">
    <location>
        <begin position="107"/>
        <end position="249"/>
    </location>
</feature>
<feature type="transmembrane region" description="Helical" evidence="1">
    <location>
        <begin position="31"/>
        <end position="57"/>
    </location>
</feature>
<dbReference type="Proteomes" id="UP000315901">
    <property type="component" value="Unassembled WGS sequence"/>
</dbReference>
<dbReference type="InterPro" id="IPR002123">
    <property type="entry name" value="Plipid/glycerol_acylTrfase"/>
</dbReference>
<protein>
    <submittedName>
        <fullName evidence="3">Acyltransferase</fullName>
    </submittedName>
</protein>
<keyword evidence="3" id="KW-0808">Transferase</keyword>
<dbReference type="GO" id="GO:0016746">
    <property type="term" value="F:acyltransferase activity"/>
    <property type="evidence" value="ECO:0007669"/>
    <property type="project" value="UniProtKB-KW"/>
</dbReference>
<dbReference type="SUPFAM" id="SSF69593">
    <property type="entry name" value="Glycerol-3-phosphate (1)-acyltransferase"/>
    <property type="match status" value="1"/>
</dbReference>
<dbReference type="AlphaFoldDB" id="A0A501X349"/>
<evidence type="ECO:0000259" key="2">
    <source>
        <dbReference type="SMART" id="SM00563"/>
    </source>
</evidence>
<dbReference type="PANTHER" id="PTHR10983:SF16">
    <property type="entry name" value="LYSOCARDIOLIPIN ACYLTRANSFERASE 1"/>
    <property type="match status" value="1"/>
</dbReference>
<sequence length="337" mass="38725">MNNACEISGWGNVSVLQSLCRSPLLCHLVGVLSFTVIALNVMLWVSLIHILALLLLLPFSWANQFVETQVNRCFSAWVSTNEWWFRHMLGVCWDLDPQLQSDFQQSHLLIANHRSWVDVFLLLAQLNGRLRLPRVFMKSSLRWLPLIGSATYIMGFPQVKRYSKEQIANKPHLAGKDLHTTRKACERFKRYPNNLLSFVEGTRFTAKKHQHQQSPYQTLLKPRSGGIAYVLEALPGHFDHLVDFNLSYPQENCSFWDLLTGQLTCATVRATKVPFPATFLQSDFHPAGKDKAAFFTWFNQYWTEKDQRLLAQQQEACLLESSQNGAINECHDQNAEK</sequence>
<comment type="caution">
    <text evidence="3">The sequence shown here is derived from an EMBL/GenBank/DDBJ whole genome shotgun (WGS) entry which is preliminary data.</text>
</comment>
<keyword evidence="4" id="KW-1185">Reference proteome</keyword>
<dbReference type="Pfam" id="PF01553">
    <property type="entry name" value="Acyltransferase"/>
    <property type="match status" value="1"/>
</dbReference>
<proteinExistence type="predicted"/>
<accession>A0A501X349</accession>
<dbReference type="CDD" id="cd07990">
    <property type="entry name" value="LPLAT_LCLAT1-like"/>
    <property type="match status" value="1"/>
</dbReference>
<gene>
    <name evidence="3" type="ORF">FJM67_02255</name>
</gene>
<evidence type="ECO:0000256" key="1">
    <source>
        <dbReference type="SAM" id="Phobius"/>
    </source>
</evidence>